<comment type="caution">
    <text evidence="2">The sequence shown here is derived from an EMBL/GenBank/DDBJ whole genome shotgun (WGS) entry which is preliminary data.</text>
</comment>
<proteinExistence type="predicted"/>
<evidence type="ECO:0008006" key="4">
    <source>
        <dbReference type="Google" id="ProtNLM"/>
    </source>
</evidence>
<evidence type="ECO:0000313" key="3">
    <source>
        <dbReference type="Proteomes" id="UP000248606"/>
    </source>
</evidence>
<sequence>MKTFYNAMRAEWIKMWSVRSTLIYTIIIAVLGIANSAFMAWYYKNLPQAHYMGDGFYYPPEGVLMGVTSAGIVVVLLFSITIVTNEYNTLSIEPTFRGVPRRPLVFLAKLVVAGLYMALVGLVVTFVSTLVSKLIALNSGTLDIFSADWAGFYWRIPVGFFLLTILSMGIGMIIRNTAGAVALLVVWMTAIESILIAITPKVNFGPYLPFQNLSAFINGGGTLQMVHFEWNYLGAGGYFFGIAAALFIIGLFVTDPMLRKFQIHQKPAVAALDNPSH</sequence>
<accession>A0A2W5IAG4</accession>
<feature type="transmembrane region" description="Helical" evidence="1">
    <location>
        <begin position="63"/>
        <end position="83"/>
    </location>
</feature>
<dbReference type="RefSeq" id="WP_290598490.1">
    <property type="nucleotide sequence ID" value="NZ_CAKZIO010000004.1"/>
</dbReference>
<feature type="transmembrane region" description="Helical" evidence="1">
    <location>
        <begin position="152"/>
        <end position="174"/>
    </location>
</feature>
<keyword evidence="1" id="KW-0472">Membrane</keyword>
<evidence type="ECO:0000256" key="1">
    <source>
        <dbReference type="SAM" id="Phobius"/>
    </source>
</evidence>
<feature type="transmembrane region" description="Helical" evidence="1">
    <location>
        <begin position="21"/>
        <end position="43"/>
    </location>
</feature>
<dbReference type="EMBL" id="QFOZ01000004">
    <property type="protein sequence ID" value="PZP89105.1"/>
    <property type="molecule type" value="Genomic_DNA"/>
</dbReference>
<keyword evidence="1" id="KW-0812">Transmembrane</keyword>
<feature type="transmembrane region" description="Helical" evidence="1">
    <location>
        <begin position="232"/>
        <end position="253"/>
    </location>
</feature>
<feature type="transmembrane region" description="Helical" evidence="1">
    <location>
        <begin position="104"/>
        <end position="132"/>
    </location>
</feature>
<protein>
    <recommendedName>
        <fullName evidence="4">ABC transporter permease</fullName>
    </recommendedName>
</protein>
<name>A0A2W5IAG4_9ACTN</name>
<keyword evidence="1" id="KW-1133">Transmembrane helix</keyword>
<evidence type="ECO:0000313" key="2">
    <source>
        <dbReference type="EMBL" id="PZP89105.1"/>
    </source>
</evidence>
<dbReference type="AlphaFoldDB" id="A0A2W5IAG4"/>
<gene>
    <name evidence="2" type="ORF">DI579_04230</name>
</gene>
<reference evidence="2 3" key="1">
    <citation type="submission" date="2017-08" db="EMBL/GenBank/DDBJ databases">
        <title>Infants hospitalized years apart are colonized by the same room-sourced microbial strains.</title>
        <authorList>
            <person name="Brooks B."/>
            <person name="Olm M.R."/>
            <person name="Firek B.A."/>
            <person name="Baker R."/>
            <person name="Thomas B.C."/>
            <person name="Morowitz M.J."/>
            <person name="Banfield J.F."/>
        </authorList>
    </citation>
    <scope>NUCLEOTIDE SEQUENCE [LARGE SCALE GENOMIC DNA]</scope>
    <source>
        <strain evidence="2">S2_006_000_R1_57</strain>
    </source>
</reference>
<organism evidence="2 3">
    <name type="scientific">Lawsonella clevelandensis</name>
    <dbReference type="NCBI Taxonomy" id="1528099"/>
    <lineage>
        <taxon>Bacteria</taxon>
        <taxon>Bacillati</taxon>
        <taxon>Actinomycetota</taxon>
        <taxon>Actinomycetes</taxon>
        <taxon>Mycobacteriales</taxon>
        <taxon>Lawsonellaceae</taxon>
        <taxon>Lawsonella</taxon>
    </lineage>
</organism>
<dbReference type="Proteomes" id="UP000248606">
    <property type="component" value="Unassembled WGS sequence"/>
</dbReference>
<feature type="transmembrane region" description="Helical" evidence="1">
    <location>
        <begin position="181"/>
        <end position="199"/>
    </location>
</feature>